<keyword evidence="1" id="KW-1133">Transmembrane helix</keyword>
<dbReference type="Proteomes" id="UP000243924">
    <property type="component" value="Chromosome I"/>
</dbReference>
<gene>
    <name evidence="2" type="ORF">SAMN05216210_2962</name>
</gene>
<feature type="transmembrane region" description="Helical" evidence="1">
    <location>
        <begin position="140"/>
        <end position="165"/>
    </location>
</feature>
<accession>A0A1H2HE94</accession>
<evidence type="ECO:0000313" key="2">
    <source>
        <dbReference type="EMBL" id="SDU29888.1"/>
    </source>
</evidence>
<evidence type="ECO:0000256" key="1">
    <source>
        <dbReference type="SAM" id="Phobius"/>
    </source>
</evidence>
<sequence length="360" mass="40606">MSTQRKFELIDGHWQLVEICQERPTHHTSPRDVTNSLSQYLPFDTANSQRFDALNFLGITLHNIHLKAGDVYVLERRKRIIYEVGCSTIIFMHIDTSSPYNYHFFVQPTQSFLWDVTTGDLAERVVNTAGPMVTLVKYEMYFILGLLSTISIPALLLVVGADFTLTSLSAREKFRASKNLAKAISDEDQGMSRNFPVLREKLREFVISEANQNVERTINALPRTIATDEQTQGTLAGTLFGKATVAPNAFTGWTALLTVLTTAAVKSVTLSPQTYGVELDRRFTPVVDRLINIDWDNPSEVRDVALEVVAMFEDSHVEITQQEAVQIMSEILRNPRAALETLKNLEGAFKAFNREMSGWR</sequence>
<dbReference type="EMBL" id="LT629787">
    <property type="protein sequence ID" value="SDU29888.1"/>
    <property type="molecule type" value="Genomic_DNA"/>
</dbReference>
<organism evidence="2 3">
    <name type="scientific">Halopseudomonas salegens</name>
    <dbReference type="NCBI Taxonomy" id="1434072"/>
    <lineage>
        <taxon>Bacteria</taxon>
        <taxon>Pseudomonadati</taxon>
        <taxon>Pseudomonadota</taxon>
        <taxon>Gammaproteobacteria</taxon>
        <taxon>Pseudomonadales</taxon>
        <taxon>Pseudomonadaceae</taxon>
        <taxon>Halopseudomonas</taxon>
    </lineage>
</organism>
<keyword evidence="1" id="KW-0472">Membrane</keyword>
<keyword evidence="1" id="KW-0812">Transmembrane</keyword>
<proteinExistence type="predicted"/>
<protein>
    <submittedName>
        <fullName evidence="2">Uncharacterized protein</fullName>
    </submittedName>
</protein>
<dbReference type="OrthoDB" id="7059552at2"/>
<dbReference type="AlphaFoldDB" id="A0A1H2HE94"/>
<name>A0A1H2HE94_9GAMM</name>
<dbReference type="RefSeq" id="WP_092388314.1">
    <property type="nucleotide sequence ID" value="NZ_LT629787.1"/>
</dbReference>
<reference evidence="3" key="1">
    <citation type="submission" date="2016-10" db="EMBL/GenBank/DDBJ databases">
        <authorList>
            <person name="Varghese N."/>
            <person name="Submissions S."/>
        </authorList>
    </citation>
    <scope>NUCLEOTIDE SEQUENCE [LARGE SCALE GENOMIC DNA]</scope>
    <source>
        <strain evidence="3">CECT 8338</strain>
    </source>
</reference>
<evidence type="ECO:0000313" key="3">
    <source>
        <dbReference type="Proteomes" id="UP000243924"/>
    </source>
</evidence>
<keyword evidence="3" id="KW-1185">Reference proteome</keyword>